<dbReference type="Pfam" id="PF08398">
    <property type="entry name" value="Phospholip_A2_4"/>
    <property type="match status" value="1"/>
</dbReference>
<reference evidence="3" key="1">
    <citation type="journal article" date="2019" name="Int. J. Syst. Evol. Microbiol.">
        <title>The Global Catalogue of Microorganisms (GCM) 10K type strain sequencing project: providing services to taxonomists for standard genome sequencing and annotation.</title>
        <authorList>
            <consortium name="The Broad Institute Genomics Platform"/>
            <consortium name="The Broad Institute Genome Sequencing Center for Infectious Disease"/>
            <person name="Wu L."/>
            <person name="Ma J."/>
        </authorList>
    </citation>
    <scope>NUCLEOTIDE SEQUENCE [LARGE SCALE GENOMIC DNA]</scope>
    <source>
        <strain evidence="3">KACC 11299</strain>
    </source>
</reference>
<name>A0ABW0TTB3_9BACL</name>
<dbReference type="RefSeq" id="WP_381442091.1">
    <property type="nucleotide sequence ID" value="NZ_JBHSNP010000008.1"/>
</dbReference>
<protein>
    <submittedName>
        <fullName evidence="2">Phospholipase</fullName>
    </submittedName>
</protein>
<organism evidence="2 3">
    <name type="scientific">Sporosarcina koreensis</name>
    <dbReference type="NCBI Taxonomy" id="334735"/>
    <lineage>
        <taxon>Bacteria</taxon>
        <taxon>Bacillati</taxon>
        <taxon>Bacillota</taxon>
        <taxon>Bacilli</taxon>
        <taxon>Bacillales</taxon>
        <taxon>Caryophanaceae</taxon>
        <taxon>Sporosarcina</taxon>
    </lineage>
</organism>
<proteinExistence type="predicted"/>
<dbReference type="EMBL" id="JBHSNP010000008">
    <property type="protein sequence ID" value="MFC5602234.1"/>
    <property type="molecule type" value="Genomic_DNA"/>
</dbReference>
<dbReference type="InterPro" id="IPR036444">
    <property type="entry name" value="PLipase_A2_dom_sf"/>
</dbReference>
<accession>A0ABW0TTB3</accession>
<sequence>MVYFISKQEVFCLSHRENRGFRFCIFPKYNWCGPGCNGPEDPVNAVDAACKAHDKCYRRYGDRCHCDNELLRRLRPYLDDDTLMGRHARLLYNYMRIQTLFTCNIFRRY</sequence>
<evidence type="ECO:0000313" key="2">
    <source>
        <dbReference type="EMBL" id="MFC5602234.1"/>
    </source>
</evidence>
<feature type="domain" description="Phospholipase A2-like" evidence="1">
    <location>
        <begin position="26"/>
        <end position="63"/>
    </location>
</feature>
<gene>
    <name evidence="2" type="ORF">ACFPTP_03105</name>
</gene>
<evidence type="ECO:0000313" key="3">
    <source>
        <dbReference type="Proteomes" id="UP001596071"/>
    </source>
</evidence>
<dbReference type="Proteomes" id="UP001596071">
    <property type="component" value="Unassembled WGS sequence"/>
</dbReference>
<comment type="caution">
    <text evidence="2">The sequence shown here is derived from an EMBL/GenBank/DDBJ whole genome shotgun (WGS) entry which is preliminary data.</text>
</comment>
<keyword evidence="3" id="KW-1185">Reference proteome</keyword>
<dbReference type="InterPro" id="IPR013607">
    <property type="entry name" value="Phospholipase_A2-like"/>
</dbReference>
<dbReference type="Gene3D" id="1.20.90.10">
    <property type="entry name" value="Phospholipase A2 domain"/>
    <property type="match status" value="1"/>
</dbReference>
<evidence type="ECO:0000259" key="1">
    <source>
        <dbReference type="Pfam" id="PF08398"/>
    </source>
</evidence>
<dbReference type="SUPFAM" id="SSF48619">
    <property type="entry name" value="Phospholipase A2, PLA2"/>
    <property type="match status" value="1"/>
</dbReference>